<proteinExistence type="predicted"/>
<accession>A0A4V1M3J6</accession>
<comment type="caution">
    <text evidence="2">The sequence shown here is derived from an EMBL/GenBank/DDBJ whole genome shotgun (WGS) entry which is preliminary data.</text>
</comment>
<feature type="region of interest" description="Disordered" evidence="1">
    <location>
        <begin position="72"/>
        <end position="92"/>
    </location>
</feature>
<dbReference type="Proteomes" id="UP000289152">
    <property type="component" value="Unassembled WGS sequence"/>
</dbReference>
<reference evidence="2 3" key="1">
    <citation type="submission" date="2016-06" db="EMBL/GenBank/DDBJ databases">
        <title>Evolution of pathogenesis and genome organization in the Tremellales.</title>
        <authorList>
            <person name="Cuomo C."/>
            <person name="Litvintseva A."/>
            <person name="Heitman J."/>
            <person name="Chen Y."/>
            <person name="Sun S."/>
            <person name="Springer D."/>
            <person name="Dromer F."/>
            <person name="Young S."/>
            <person name="Zeng Q."/>
            <person name="Chapman S."/>
            <person name="Gujja S."/>
            <person name="Saif S."/>
            <person name="Birren B."/>
        </authorList>
    </citation>
    <scope>NUCLEOTIDE SEQUENCE [LARGE SCALE GENOMIC DNA]</scope>
    <source>
        <strain evidence="2 3">ATCC 28783</strain>
    </source>
</reference>
<name>A0A4V1M3J6_TREME</name>
<evidence type="ECO:0000313" key="3">
    <source>
        <dbReference type="Proteomes" id="UP000289152"/>
    </source>
</evidence>
<keyword evidence="3" id="KW-1185">Reference proteome</keyword>
<evidence type="ECO:0000313" key="2">
    <source>
        <dbReference type="EMBL" id="RXK37097.1"/>
    </source>
</evidence>
<dbReference type="AlphaFoldDB" id="A0A4V1M3J6"/>
<sequence>MTKNLNNMKTKTIPRRAPFQVRFRPVSSTRPNVTIPKHKSETKFVPSPSPSRHMGTYTPSHHHTLTPYSDHYHMDTSTPTHLTPTHHPRPATPYPHYMGTSTPSHRPATPYPHHTLTLTQQSSFLPSPLMRHLAQSANDKLEQGYGESALESKLADLTRRVEALERNVERS</sequence>
<organism evidence="2 3">
    <name type="scientific">Tremella mesenterica</name>
    <name type="common">Jelly fungus</name>
    <dbReference type="NCBI Taxonomy" id="5217"/>
    <lineage>
        <taxon>Eukaryota</taxon>
        <taxon>Fungi</taxon>
        <taxon>Dikarya</taxon>
        <taxon>Basidiomycota</taxon>
        <taxon>Agaricomycotina</taxon>
        <taxon>Tremellomycetes</taxon>
        <taxon>Tremellales</taxon>
        <taxon>Tremellaceae</taxon>
        <taxon>Tremella</taxon>
    </lineage>
</organism>
<evidence type="ECO:0000256" key="1">
    <source>
        <dbReference type="SAM" id="MobiDB-lite"/>
    </source>
</evidence>
<protein>
    <submittedName>
        <fullName evidence="2">Uncharacterized protein</fullName>
    </submittedName>
</protein>
<dbReference type="EMBL" id="SDIL01000077">
    <property type="protein sequence ID" value="RXK37097.1"/>
    <property type="molecule type" value="Genomic_DNA"/>
</dbReference>
<dbReference type="VEuPathDB" id="FungiDB:TREMEDRAFT_66492"/>
<gene>
    <name evidence="2" type="ORF">M231_05613</name>
</gene>
<dbReference type="InParanoid" id="A0A4V1M3J6"/>